<dbReference type="EMBL" id="AYZR01000008">
    <property type="protein sequence ID" value="KRM93550.1"/>
    <property type="molecule type" value="Genomic_DNA"/>
</dbReference>
<accession>A0A0R2CP94</accession>
<gene>
    <name evidence="1" type="ORF">FC56_GL000263</name>
</gene>
<evidence type="ECO:0008006" key="3">
    <source>
        <dbReference type="Google" id="ProtNLM"/>
    </source>
</evidence>
<dbReference type="AlphaFoldDB" id="A0A0R2CP94"/>
<sequence>MPKAQNTENSMERRIVQRLTAEQIVKRTIEAIGHCDQRSKEVLDLLYLEDYSDTMCFMHIGYSRSHYFDVVKPEALLQFADCYMMDDLHIYKEN</sequence>
<dbReference type="STRING" id="1423802.FC56_GL000263"/>
<protein>
    <recommendedName>
        <fullName evidence="3">Transcriptional regulator</fullName>
    </recommendedName>
</protein>
<dbReference type="Proteomes" id="UP000051256">
    <property type="component" value="Unassembled WGS sequence"/>
</dbReference>
<comment type="caution">
    <text evidence="1">The sequence shown here is derived from an EMBL/GenBank/DDBJ whole genome shotgun (WGS) entry which is preliminary data.</text>
</comment>
<keyword evidence="2" id="KW-1185">Reference proteome</keyword>
<evidence type="ECO:0000313" key="1">
    <source>
        <dbReference type="EMBL" id="KRM93550.1"/>
    </source>
</evidence>
<evidence type="ECO:0000313" key="2">
    <source>
        <dbReference type="Proteomes" id="UP000051256"/>
    </source>
</evidence>
<dbReference type="PATRIC" id="fig|1423802.4.peg.270"/>
<name>A0A0R2CP94_9LACO</name>
<proteinExistence type="predicted"/>
<reference evidence="1 2" key="1">
    <citation type="journal article" date="2015" name="Genome Announc.">
        <title>Expanding the biotechnology potential of lactobacilli through comparative genomics of 213 strains and associated genera.</title>
        <authorList>
            <person name="Sun Z."/>
            <person name="Harris H.M."/>
            <person name="McCann A."/>
            <person name="Guo C."/>
            <person name="Argimon S."/>
            <person name="Zhang W."/>
            <person name="Yang X."/>
            <person name="Jeffery I.B."/>
            <person name="Cooney J.C."/>
            <person name="Kagawa T.F."/>
            <person name="Liu W."/>
            <person name="Song Y."/>
            <person name="Salvetti E."/>
            <person name="Wrobel A."/>
            <person name="Rasinkangas P."/>
            <person name="Parkhill J."/>
            <person name="Rea M.C."/>
            <person name="O'Sullivan O."/>
            <person name="Ritari J."/>
            <person name="Douillard F.P."/>
            <person name="Paul Ross R."/>
            <person name="Yang R."/>
            <person name="Briner A.E."/>
            <person name="Felis G.E."/>
            <person name="de Vos W.M."/>
            <person name="Barrangou R."/>
            <person name="Klaenhammer T.R."/>
            <person name="Caufield P.W."/>
            <person name="Cui Y."/>
            <person name="Zhang H."/>
            <person name="O'Toole P.W."/>
        </authorList>
    </citation>
    <scope>NUCLEOTIDE SEQUENCE [LARGE SCALE GENOMIC DNA]</scope>
    <source>
        <strain evidence="1 2">DSM 24302</strain>
    </source>
</reference>
<organism evidence="1 2">
    <name type="scientific">Lentilactobacillus senioris DSM 24302 = JCM 17472</name>
    <dbReference type="NCBI Taxonomy" id="1423802"/>
    <lineage>
        <taxon>Bacteria</taxon>
        <taxon>Bacillati</taxon>
        <taxon>Bacillota</taxon>
        <taxon>Bacilli</taxon>
        <taxon>Lactobacillales</taxon>
        <taxon>Lactobacillaceae</taxon>
        <taxon>Lentilactobacillus</taxon>
    </lineage>
</organism>
<dbReference type="InterPro" id="IPR006524">
    <property type="entry name" value="ArpU-like"/>
</dbReference>
<dbReference type="NCBIfam" id="TIGR01637">
    <property type="entry name" value="phage_arpU"/>
    <property type="match status" value="1"/>
</dbReference>